<sequence>MRLWSFIFLPCMDNCPDSIWMGNDPLYHLKYRLSKAKDQAGELGAFGQIIFLPHLPNRQQGSTVTSSRI</sequence>
<name>A0A2C9ULH0_MANES</name>
<proteinExistence type="predicted"/>
<protein>
    <submittedName>
        <fullName evidence="1">Uncharacterized protein</fullName>
    </submittedName>
</protein>
<dbReference type="EMBL" id="CM004400">
    <property type="protein sequence ID" value="OAY31316.1"/>
    <property type="molecule type" value="Genomic_DNA"/>
</dbReference>
<gene>
    <name evidence="1" type="ORF">MANES_14G102200</name>
</gene>
<dbReference type="AlphaFoldDB" id="A0A2C9ULH0"/>
<organism evidence="1">
    <name type="scientific">Manihot esculenta</name>
    <name type="common">Cassava</name>
    <name type="synonym">Jatropha manihot</name>
    <dbReference type="NCBI Taxonomy" id="3983"/>
    <lineage>
        <taxon>Eukaryota</taxon>
        <taxon>Viridiplantae</taxon>
        <taxon>Streptophyta</taxon>
        <taxon>Embryophyta</taxon>
        <taxon>Tracheophyta</taxon>
        <taxon>Spermatophyta</taxon>
        <taxon>Magnoliopsida</taxon>
        <taxon>eudicotyledons</taxon>
        <taxon>Gunneridae</taxon>
        <taxon>Pentapetalae</taxon>
        <taxon>rosids</taxon>
        <taxon>fabids</taxon>
        <taxon>Malpighiales</taxon>
        <taxon>Euphorbiaceae</taxon>
        <taxon>Crotonoideae</taxon>
        <taxon>Manihoteae</taxon>
        <taxon>Manihot</taxon>
    </lineage>
</organism>
<evidence type="ECO:0000313" key="1">
    <source>
        <dbReference type="EMBL" id="OAY31316.1"/>
    </source>
</evidence>
<reference evidence="1" key="1">
    <citation type="submission" date="2016-02" db="EMBL/GenBank/DDBJ databases">
        <title>WGS assembly of Manihot esculenta.</title>
        <authorList>
            <person name="Bredeson J.V."/>
            <person name="Prochnik S.E."/>
            <person name="Lyons J.B."/>
            <person name="Schmutz J."/>
            <person name="Grimwood J."/>
            <person name="Vrebalov J."/>
            <person name="Bart R.S."/>
            <person name="Amuge T."/>
            <person name="Ferguson M.E."/>
            <person name="Green R."/>
            <person name="Putnam N."/>
            <person name="Stites J."/>
            <person name="Rounsley S."/>
            <person name="Rokhsar D.S."/>
        </authorList>
    </citation>
    <scope>NUCLEOTIDE SEQUENCE [LARGE SCALE GENOMIC DNA]</scope>
    <source>
        <tissue evidence="1">Leaf</tissue>
    </source>
</reference>
<accession>A0A2C9ULH0</accession>